<keyword evidence="10 17" id="KW-0378">Hydrolase</keyword>
<dbReference type="PANTHER" id="PTHR22939">
    <property type="entry name" value="SERINE PROTEASE FAMILY S1C HTRA-RELATED"/>
    <property type="match status" value="1"/>
</dbReference>
<proteinExistence type="inferred from homology"/>
<dbReference type="Pfam" id="PF13180">
    <property type="entry name" value="PDZ_2"/>
    <property type="match status" value="2"/>
</dbReference>
<feature type="signal peptide" evidence="15">
    <location>
        <begin position="1"/>
        <end position="29"/>
    </location>
</feature>
<dbReference type="PROSITE" id="PS50106">
    <property type="entry name" value="PDZ"/>
    <property type="match status" value="2"/>
</dbReference>
<evidence type="ECO:0000256" key="7">
    <source>
        <dbReference type="ARBA" id="ARBA00022729"/>
    </source>
</evidence>
<comment type="subcellular location">
    <subcellularLocation>
        <location evidence="2">Periplasm</location>
    </subcellularLocation>
</comment>
<feature type="domain" description="PDZ" evidence="16">
    <location>
        <begin position="271"/>
        <end position="336"/>
    </location>
</feature>
<evidence type="ECO:0000313" key="17">
    <source>
        <dbReference type="EMBL" id="MET3612191.1"/>
    </source>
</evidence>
<keyword evidence="8" id="KW-0677">Repeat</keyword>
<feature type="domain" description="PDZ" evidence="16">
    <location>
        <begin position="417"/>
        <end position="517"/>
    </location>
</feature>
<evidence type="ECO:0000256" key="9">
    <source>
        <dbReference type="ARBA" id="ARBA00022764"/>
    </source>
</evidence>
<dbReference type="NCBIfam" id="TIGR02037">
    <property type="entry name" value="degP_htrA_DO"/>
    <property type="match status" value="1"/>
</dbReference>
<comment type="catalytic activity">
    <reaction evidence="1">
        <text>Acts on substrates that are at least partially unfolded. The cleavage site P1 residue is normally between a pair of hydrophobic residues, such as Val-|-Val.</text>
        <dbReference type="EC" id="3.4.21.107"/>
    </reaction>
</comment>
<dbReference type="SMART" id="SM00228">
    <property type="entry name" value="PDZ"/>
    <property type="match status" value="2"/>
</dbReference>
<feature type="region of interest" description="Disordered" evidence="14">
    <location>
        <begin position="377"/>
        <end position="421"/>
    </location>
</feature>
<dbReference type="EMBL" id="JBEPMB010000001">
    <property type="protein sequence ID" value="MET3612191.1"/>
    <property type="molecule type" value="Genomic_DNA"/>
</dbReference>
<dbReference type="PANTHER" id="PTHR22939:SF130">
    <property type="entry name" value="PERIPLASMIC SERINE ENDOPROTEASE DEGP-LIKE-RELATED"/>
    <property type="match status" value="1"/>
</dbReference>
<keyword evidence="9" id="KW-0574">Periplasm</keyword>
<accession>A0ABV2IVP4</accession>
<protein>
    <recommendedName>
        <fullName evidence="5">Probable periplasmic serine endoprotease DegP-like</fullName>
        <ecNumber evidence="4">3.4.21.107</ecNumber>
    </recommendedName>
    <alternativeName>
        <fullName evidence="13">Protease Do</fullName>
    </alternativeName>
</protein>
<evidence type="ECO:0000256" key="12">
    <source>
        <dbReference type="ARBA" id="ARBA00023016"/>
    </source>
</evidence>
<keyword evidence="11" id="KW-0720">Serine protease</keyword>
<evidence type="ECO:0000256" key="8">
    <source>
        <dbReference type="ARBA" id="ARBA00022737"/>
    </source>
</evidence>
<feature type="compositionally biased region" description="Basic and acidic residues" evidence="14">
    <location>
        <begin position="396"/>
        <end position="416"/>
    </location>
</feature>
<keyword evidence="7 15" id="KW-0732">Signal</keyword>
<dbReference type="GO" id="GO:0008233">
    <property type="term" value="F:peptidase activity"/>
    <property type="evidence" value="ECO:0007669"/>
    <property type="project" value="UniProtKB-KW"/>
</dbReference>
<dbReference type="PRINTS" id="PR00834">
    <property type="entry name" value="PROTEASES2C"/>
</dbReference>
<dbReference type="InterPro" id="IPR011782">
    <property type="entry name" value="Pept_S1C_Do"/>
</dbReference>
<evidence type="ECO:0000256" key="2">
    <source>
        <dbReference type="ARBA" id="ARBA00004418"/>
    </source>
</evidence>
<dbReference type="InterPro" id="IPR001478">
    <property type="entry name" value="PDZ"/>
</dbReference>
<reference evidence="17 18" key="1">
    <citation type="submission" date="2024-06" db="EMBL/GenBank/DDBJ databases">
        <title>Genomic Encyclopedia of Type Strains, Phase IV (KMG-IV): sequencing the most valuable type-strain genomes for metagenomic binning, comparative biology and taxonomic classification.</title>
        <authorList>
            <person name="Goeker M."/>
        </authorList>
    </citation>
    <scope>NUCLEOTIDE SEQUENCE [LARGE SCALE GENOMIC DNA]</scope>
    <source>
        <strain evidence="17 18">DSM 29780</strain>
    </source>
</reference>
<dbReference type="GO" id="GO:0006508">
    <property type="term" value="P:proteolysis"/>
    <property type="evidence" value="ECO:0007669"/>
    <property type="project" value="UniProtKB-KW"/>
</dbReference>
<evidence type="ECO:0000256" key="4">
    <source>
        <dbReference type="ARBA" id="ARBA00013035"/>
    </source>
</evidence>
<comment type="similarity">
    <text evidence="3">Belongs to the peptidase S1C family.</text>
</comment>
<evidence type="ECO:0000256" key="10">
    <source>
        <dbReference type="ARBA" id="ARBA00022801"/>
    </source>
</evidence>
<organism evidence="17 18">
    <name type="scientific">Rhizobium aquaticum</name>
    <dbReference type="NCBI Taxonomy" id="1549636"/>
    <lineage>
        <taxon>Bacteria</taxon>
        <taxon>Pseudomonadati</taxon>
        <taxon>Pseudomonadota</taxon>
        <taxon>Alphaproteobacteria</taxon>
        <taxon>Hyphomicrobiales</taxon>
        <taxon>Rhizobiaceae</taxon>
        <taxon>Rhizobium/Agrobacterium group</taxon>
        <taxon>Rhizobium</taxon>
    </lineage>
</organism>
<dbReference type="Pfam" id="PF13365">
    <property type="entry name" value="Trypsin_2"/>
    <property type="match status" value="1"/>
</dbReference>
<dbReference type="EC" id="3.4.21.107" evidence="4"/>
<dbReference type="CDD" id="cd10839">
    <property type="entry name" value="cpPDZ1_DegP-like"/>
    <property type="match status" value="1"/>
</dbReference>
<name>A0ABV2IVP4_9HYPH</name>
<dbReference type="Gene3D" id="2.30.42.10">
    <property type="match status" value="2"/>
</dbReference>
<dbReference type="Gene3D" id="2.40.10.120">
    <property type="match status" value="1"/>
</dbReference>
<evidence type="ECO:0000256" key="14">
    <source>
        <dbReference type="SAM" id="MobiDB-lite"/>
    </source>
</evidence>
<dbReference type="SUPFAM" id="SSF50494">
    <property type="entry name" value="Trypsin-like serine proteases"/>
    <property type="match status" value="1"/>
</dbReference>
<sequence length="517" mass="54251">MPRSSSKFLLLSAVAVASALILPALPSQAQSAAVQQRGPASVADLAEGLLDAVVNISISQDAEGSESDSGLPSPKVQKDAPFEQYFNDYFSKRKKDGGKNRKVNSLGSGFVIDPAGYIVTNNHVIEGADEIDVNFADGTTLEAKLIGTDTKTDLAVLKVEPKAPLKAVKFGDSRKMRIGDWVMAVGNPFGLGGTVTVGIVSARGRNINAGPYDNFIQTDAAINKGNSGGPLFNMEGDVIGVNTAIISPTGGSIGIGFSIPSEIAMNVIQQLKTYGETRRGWLGVRLQPVTDDMVKTLGLDKTRGALVSSVIAGGPAENGPIKPGDVILSFDGRPVKQARDLPLIVAESPIETDLPAVVQRDGKEMAVTVRLKQMAKDAEDDAEAAPEALDDGGSSDEAKPQKPGKPEKPHDGDKAVSPEGPVLGMTLKALNDDLRKQFSIEKSVEGVVVTEVEPGSPASEKGIVAGDVIVEIAQEFIASPADAVAKITSLKQADRRNAQVMVSNAKGDLRFVALRLE</sequence>
<comment type="caution">
    <text evidence="17">The sequence shown here is derived from an EMBL/GenBank/DDBJ whole genome shotgun (WGS) entry which is preliminary data.</text>
</comment>
<evidence type="ECO:0000256" key="11">
    <source>
        <dbReference type="ARBA" id="ARBA00022825"/>
    </source>
</evidence>
<evidence type="ECO:0000256" key="3">
    <source>
        <dbReference type="ARBA" id="ARBA00010541"/>
    </source>
</evidence>
<dbReference type="Proteomes" id="UP001549047">
    <property type="component" value="Unassembled WGS sequence"/>
</dbReference>
<keyword evidence="12" id="KW-0346">Stress response</keyword>
<keyword evidence="6 17" id="KW-0645">Protease</keyword>
<keyword evidence="18" id="KW-1185">Reference proteome</keyword>
<evidence type="ECO:0000259" key="16">
    <source>
        <dbReference type="PROSITE" id="PS50106"/>
    </source>
</evidence>
<evidence type="ECO:0000256" key="6">
    <source>
        <dbReference type="ARBA" id="ARBA00022670"/>
    </source>
</evidence>
<dbReference type="InterPro" id="IPR001940">
    <property type="entry name" value="Peptidase_S1C"/>
</dbReference>
<feature type="chain" id="PRO_5046986637" description="Probable periplasmic serine endoprotease DegP-like" evidence="15">
    <location>
        <begin position="30"/>
        <end position="517"/>
    </location>
</feature>
<evidence type="ECO:0000256" key="13">
    <source>
        <dbReference type="ARBA" id="ARBA00032850"/>
    </source>
</evidence>
<evidence type="ECO:0000256" key="5">
    <source>
        <dbReference type="ARBA" id="ARBA00013958"/>
    </source>
</evidence>
<dbReference type="InterPro" id="IPR036034">
    <property type="entry name" value="PDZ_sf"/>
</dbReference>
<evidence type="ECO:0000313" key="18">
    <source>
        <dbReference type="Proteomes" id="UP001549047"/>
    </source>
</evidence>
<dbReference type="InterPro" id="IPR009003">
    <property type="entry name" value="Peptidase_S1_PA"/>
</dbReference>
<gene>
    <name evidence="17" type="ORF">ABID16_000496</name>
</gene>
<dbReference type="SUPFAM" id="SSF50156">
    <property type="entry name" value="PDZ domain-like"/>
    <property type="match status" value="2"/>
</dbReference>
<evidence type="ECO:0000256" key="1">
    <source>
        <dbReference type="ARBA" id="ARBA00001772"/>
    </source>
</evidence>
<feature type="compositionally biased region" description="Acidic residues" evidence="14">
    <location>
        <begin position="378"/>
        <end position="394"/>
    </location>
</feature>
<evidence type="ECO:0000256" key="15">
    <source>
        <dbReference type="SAM" id="SignalP"/>
    </source>
</evidence>